<evidence type="ECO:0000313" key="1">
    <source>
        <dbReference type="EMBL" id="SVA43932.1"/>
    </source>
</evidence>
<reference evidence="1" key="1">
    <citation type="submission" date="2018-05" db="EMBL/GenBank/DDBJ databases">
        <authorList>
            <person name="Lanie J.A."/>
            <person name="Ng W.-L."/>
            <person name="Kazmierczak K.M."/>
            <person name="Andrzejewski T.M."/>
            <person name="Davidsen T.M."/>
            <person name="Wayne K.J."/>
            <person name="Tettelin H."/>
            <person name="Glass J.I."/>
            <person name="Rusch D."/>
            <person name="Podicherti R."/>
            <person name="Tsui H.-C.T."/>
            <person name="Winkler M.E."/>
        </authorList>
    </citation>
    <scope>NUCLEOTIDE SEQUENCE</scope>
</reference>
<organism evidence="1">
    <name type="scientific">marine metagenome</name>
    <dbReference type="NCBI Taxonomy" id="408172"/>
    <lineage>
        <taxon>unclassified sequences</taxon>
        <taxon>metagenomes</taxon>
        <taxon>ecological metagenomes</taxon>
    </lineage>
</organism>
<accession>A0A381VUI9</accession>
<dbReference type="AlphaFoldDB" id="A0A381VUI9"/>
<sequence>MNKIAKFIDNERGQPWTIRIVAEGDKYGRDDCLTYEKEEPVVEFYDADNEFDFAPDGTMLGQFVSRYYISTIMDGNGGGLNLMGYEPKWTIKSMCMDSIRDYIQKYATSVGWSWEKDGMFGHKFYKDGVLV</sequence>
<protein>
    <submittedName>
        <fullName evidence="1">Uncharacterized protein</fullName>
    </submittedName>
</protein>
<proteinExistence type="predicted"/>
<name>A0A381VUI9_9ZZZZ</name>
<gene>
    <name evidence="1" type="ORF">METZ01_LOCUS96786</name>
</gene>
<dbReference type="EMBL" id="UINC01009819">
    <property type="protein sequence ID" value="SVA43932.1"/>
    <property type="molecule type" value="Genomic_DNA"/>
</dbReference>